<keyword evidence="2" id="KW-1185">Reference proteome</keyword>
<dbReference type="SUPFAM" id="SSF47954">
    <property type="entry name" value="Cyclin-like"/>
    <property type="match status" value="1"/>
</dbReference>
<reference evidence="1" key="1">
    <citation type="submission" date="2021-05" db="EMBL/GenBank/DDBJ databases">
        <title>A free-living protist that lacks canonical eukaryotic 1 DNA replication and segregation systems.</title>
        <authorList>
            <person name="Salas-Leiva D.E."/>
            <person name="Tromer E.C."/>
            <person name="Curtis B.A."/>
            <person name="Jerlstrom-Hultqvist J."/>
            <person name="Kolisko M."/>
            <person name="Yi Z."/>
            <person name="Salas-Leiva J.S."/>
            <person name="Gallot-Lavallee L."/>
            <person name="Kops G.J.P.L."/>
            <person name="Archibald J.M."/>
            <person name="Simpson A.G.B."/>
            <person name="Roger A.J."/>
        </authorList>
    </citation>
    <scope>NUCLEOTIDE SEQUENCE</scope>
    <source>
        <strain evidence="1">BICM</strain>
    </source>
</reference>
<dbReference type="Pfam" id="PF08613">
    <property type="entry name" value="Cyclin"/>
    <property type="match status" value="1"/>
</dbReference>
<dbReference type="OrthoDB" id="244495at2759"/>
<dbReference type="InterPro" id="IPR013922">
    <property type="entry name" value="Cyclin_PHO80-like"/>
</dbReference>
<protein>
    <submittedName>
        <fullName evidence="1">Cyclin PHO80-like</fullName>
    </submittedName>
</protein>
<dbReference type="InterPro" id="IPR036915">
    <property type="entry name" value="Cyclin-like_sf"/>
</dbReference>
<dbReference type="GO" id="GO:0019901">
    <property type="term" value="F:protein kinase binding"/>
    <property type="evidence" value="ECO:0007669"/>
    <property type="project" value="InterPro"/>
</dbReference>
<sequence length="219" mass="25054">MMACQKHRVIDGPRHRALEIDILLSPAMDLSNEDCYTPYQLLNAMDWTTFMQTVDFVLSTFDFLPTYANGQLPNFPLSAYLLDIQRRGRISRECYMCAARLVQRIRYDVLADDELNATDLFLLFTTCVIISSKALEDLTYQNKDWSTLTRIPLPKLNQLEQRIIRLLQWKVNVSLDELDETFASVRPATPEPMAKTAAGIEEPVAMSFLHSSTPVVQCL</sequence>
<evidence type="ECO:0000313" key="1">
    <source>
        <dbReference type="EMBL" id="KAG9395981.1"/>
    </source>
</evidence>
<dbReference type="Gene3D" id="1.10.472.10">
    <property type="entry name" value="Cyclin-like"/>
    <property type="match status" value="1"/>
</dbReference>
<evidence type="ECO:0000313" key="2">
    <source>
        <dbReference type="Proteomes" id="UP000717585"/>
    </source>
</evidence>
<dbReference type="Proteomes" id="UP000717585">
    <property type="component" value="Unassembled WGS sequence"/>
</dbReference>
<comment type="caution">
    <text evidence="1">The sequence shown here is derived from an EMBL/GenBank/DDBJ whole genome shotgun (WGS) entry which is preliminary data.</text>
</comment>
<proteinExistence type="predicted"/>
<accession>A0A8J6E3T3</accession>
<gene>
    <name evidence="1" type="ORF">J8273_2330</name>
</gene>
<organism evidence="1 2">
    <name type="scientific">Carpediemonas membranifera</name>
    <dbReference type="NCBI Taxonomy" id="201153"/>
    <lineage>
        <taxon>Eukaryota</taxon>
        <taxon>Metamonada</taxon>
        <taxon>Carpediemonas-like organisms</taxon>
        <taxon>Carpediemonas</taxon>
    </lineage>
</organism>
<dbReference type="PANTHER" id="PTHR15615">
    <property type="match status" value="1"/>
</dbReference>
<dbReference type="AlphaFoldDB" id="A0A8J6E3T3"/>
<dbReference type="PANTHER" id="PTHR15615:SF108">
    <property type="entry name" value="PROTEIN CNPPD1"/>
    <property type="match status" value="1"/>
</dbReference>
<dbReference type="EMBL" id="JAHDYR010000007">
    <property type="protein sequence ID" value="KAG9395981.1"/>
    <property type="molecule type" value="Genomic_DNA"/>
</dbReference>
<name>A0A8J6E3T3_9EUKA</name>